<name>A0ABN9S497_9DINO</name>
<protein>
    <submittedName>
        <fullName evidence="2">Uncharacterized protein</fullName>
    </submittedName>
</protein>
<organism evidence="2 3">
    <name type="scientific">Prorocentrum cordatum</name>
    <dbReference type="NCBI Taxonomy" id="2364126"/>
    <lineage>
        <taxon>Eukaryota</taxon>
        <taxon>Sar</taxon>
        <taxon>Alveolata</taxon>
        <taxon>Dinophyceae</taxon>
        <taxon>Prorocentrales</taxon>
        <taxon>Prorocentraceae</taxon>
        <taxon>Prorocentrum</taxon>
    </lineage>
</organism>
<feature type="region of interest" description="Disordered" evidence="1">
    <location>
        <begin position="77"/>
        <end position="98"/>
    </location>
</feature>
<keyword evidence="3" id="KW-1185">Reference proteome</keyword>
<dbReference type="Proteomes" id="UP001189429">
    <property type="component" value="Unassembled WGS sequence"/>
</dbReference>
<feature type="region of interest" description="Disordered" evidence="1">
    <location>
        <begin position="140"/>
        <end position="165"/>
    </location>
</feature>
<dbReference type="EMBL" id="CAUYUJ010009375">
    <property type="protein sequence ID" value="CAK0826603.1"/>
    <property type="molecule type" value="Genomic_DNA"/>
</dbReference>
<evidence type="ECO:0000313" key="3">
    <source>
        <dbReference type="Proteomes" id="UP001189429"/>
    </source>
</evidence>
<reference evidence="2" key="1">
    <citation type="submission" date="2023-10" db="EMBL/GenBank/DDBJ databases">
        <authorList>
            <person name="Chen Y."/>
            <person name="Shah S."/>
            <person name="Dougan E. K."/>
            <person name="Thang M."/>
            <person name="Chan C."/>
        </authorList>
    </citation>
    <scope>NUCLEOTIDE SEQUENCE [LARGE SCALE GENOMIC DNA]</scope>
</reference>
<comment type="caution">
    <text evidence="2">The sequence shown here is derived from an EMBL/GenBank/DDBJ whole genome shotgun (WGS) entry which is preliminary data.</text>
</comment>
<evidence type="ECO:0000256" key="1">
    <source>
        <dbReference type="SAM" id="MobiDB-lite"/>
    </source>
</evidence>
<evidence type="ECO:0000313" key="2">
    <source>
        <dbReference type="EMBL" id="CAK0826603.1"/>
    </source>
</evidence>
<gene>
    <name evidence="2" type="ORF">PCOR1329_LOCUS26391</name>
</gene>
<accession>A0ABN9S497</accession>
<feature type="region of interest" description="Disordered" evidence="1">
    <location>
        <begin position="207"/>
        <end position="227"/>
    </location>
</feature>
<sequence>MRRVPACSRHWRCHAHCLHPPGRRFCARVRSRPRRDAPRACAGAAARACTAVGLCLPGWALRAAPVLQPLPRPRGAVRAAVRRRGGRTGAQGKRGRREAALRAALEQVVRSVPARVRTAAANDAKTMVAAEKGKCEVGAVPGEEGSRARGTASVAPQGRLSPRRRWPGLRQVPYTAAGDGVAAFRSGWRGRHEAVIGGRVELAGGTSASAPPHVLPGSRPCWTRGSA</sequence>
<proteinExistence type="predicted"/>